<comment type="caution">
    <text evidence="2">The sequence shown here is derived from an EMBL/GenBank/DDBJ whole genome shotgun (WGS) entry which is preliminary data.</text>
</comment>
<accession>A0AAV7XX73</accession>
<name>A0AAV7XX73_9NEOP</name>
<dbReference type="AlphaFoldDB" id="A0AAV7XX73"/>
<proteinExistence type="predicted"/>
<evidence type="ECO:0000256" key="1">
    <source>
        <dbReference type="SAM" id="MobiDB-lite"/>
    </source>
</evidence>
<gene>
    <name evidence="2" type="ORF">ONE63_000025</name>
</gene>
<protein>
    <submittedName>
        <fullName evidence="2">Uncharacterized protein</fullName>
    </submittedName>
</protein>
<keyword evidence="3" id="KW-1185">Reference proteome</keyword>
<feature type="region of interest" description="Disordered" evidence="1">
    <location>
        <begin position="40"/>
        <end position="73"/>
    </location>
</feature>
<evidence type="ECO:0000313" key="2">
    <source>
        <dbReference type="EMBL" id="KAJ1531341.1"/>
    </source>
</evidence>
<dbReference type="Proteomes" id="UP001075354">
    <property type="component" value="Chromosome 1"/>
</dbReference>
<sequence length="245" mass="27662">MNVVEERGEANQNEENEDNASLVVSEHSVEEGVQEINLGVAPENIGIDPGSASEYSASDSEQEDDEPDQNIDDQPLYDGAQITFRQSLLSILSFALKHKLTGACISDLLSLLHLHCADNSIALKTLYQFKKYFNMIGRDHVNCNYYCSVCQVALASKDTVCEQCNGQHPAEYFLGFPLVSQLQSMYMRPGFREDLQFKTNRVKKNLDNIEDIYDAAIYQEQVENGFLSNPDNISFFMYFYGVSIF</sequence>
<evidence type="ECO:0000313" key="3">
    <source>
        <dbReference type="Proteomes" id="UP001075354"/>
    </source>
</evidence>
<feature type="region of interest" description="Disordered" evidence="1">
    <location>
        <begin position="1"/>
        <end position="26"/>
    </location>
</feature>
<dbReference type="EMBL" id="JAPTSV010000001">
    <property type="protein sequence ID" value="KAJ1531341.1"/>
    <property type="molecule type" value="Genomic_DNA"/>
</dbReference>
<organism evidence="2 3">
    <name type="scientific">Megalurothrips usitatus</name>
    <name type="common">bean blossom thrips</name>
    <dbReference type="NCBI Taxonomy" id="439358"/>
    <lineage>
        <taxon>Eukaryota</taxon>
        <taxon>Metazoa</taxon>
        <taxon>Ecdysozoa</taxon>
        <taxon>Arthropoda</taxon>
        <taxon>Hexapoda</taxon>
        <taxon>Insecta</taxon>
        <taxon>Pterygota</taxon>
        <taxon>Neoptera</taxon>
        <taxon>Paraneoptera</taxon>
        <taxon>Thysanoptera</taxon>
        <taxon>Terebrantia</taxon>
        <taxon>Thripoidea</taxon>
        <taxon>Thripidae</taxon>
        <taxon>Megalurothrips</taxon>
    </lineage>
</organism>
<reference evidence="2" key="1">
    <citation type="submission" date="2022-12" db="EMBL/GenBank/DDBJ databases">
        <title>Chromosome-level genome assembly of the bean flower thrips Megalurothrips usitatus.</title>
        <authorList>
            <person name="Ma L."/>
            <person name="Liu Q."/>
            <person name="Li H."/>
            <person name="Cai W."/>
        </authorList>
    </citation>
    <scope>NUCLEOTIDE SEQUENCE</scope>
    <source>
        <strain evidence="2">Cailab_2022a</strain>
    </source>
</reference>
<feature type="compositionally biased region" description="Acidic residues" evidence="1">
    <location>
        <begin position="60"/>
        <end position="71"/>
    </location>
</feature>